<keyword evidence="1" id="KW-0812">Transmembrane</keyword>
<gene>
    <name evidence="2" type="ORF">AVDCRST_MAG22-1285</name>
</gene>
<evidence type="ECO:0000256" key="1">
    <source>
        <dbReference type="SAM" id="Phobius"/>
    </source>
</evidence>
<accession>A0A6J4P274</accession>
<dbReference type="EMBL" id="CADCUV010000046">
    <property type="protein sequence ID" value="CAA9398893.1"/>
    <property type="molecule type" value="Genomic_DNA"/>
</dbReference>
<keyword evidence="1" id="KW-0472">Membrane</keyword>
<feature type="transmembrane region" description="Helical" evidence="1">
    <location>
        <begin position="73"/>
        <end position="93"/>
    </location>
</feature>
<sequence length="103" mass="10861">MTTVSGTARMLLAAGHLVGLAAAALVIALMAGQGYGSLLYAISSEASTRGEVGGLPFVYVLRAILRLRGRASMRVLLAAFGASSLLLYGWYFLLLGMDDVFLY</sequence>
<proteinExistence type="predicted"/>
<evidence type="ECO:0000313" key="2">
    <source>
        <dbReference type="EMBL" id="CAA9398893.1"/>
    </source>
</evidence>
<keyword evidence="1" id="KW-1133">Transmembrane helix</keyword>
<feature type="transmembrane region" description="Helical" evidence="1">
    <location>
        <begin position="12"/>
        <end position="32"/>
    </location>
</feature>
<organism evidence="2">
    <name type="scientific">uncultured Rubrobacteraceae bacterium</name>
    <dbReference type="NCBI Taxonomy" id="349277"/>
    <lineage>
        <taxon>Bacteria</taxon>
        <taxon>Bacillati</taxon>
        <taxon>Actinomycetota</taxon>
        <taxon>Rubrobacteria</taxon>
        <taxon>Rubrobacterales</taxon>
        <taxon>Rubrobacteraceae</taxon>
        <taxon>environmental samples</taxon>
    </lineage>
</organism>
<name>A0A6J4P274_9ACTN</name>
<reference evidence="2" key="1">
    <citation type="submission" date="2020-02" db="EMBL/GenBank/DDBJ databases">
        <authorList>
            <person name="Meier V. D."/>
        </authorList>
    </citation>
    <scope>NUCLEOTIDE SEQUENCE</scope>
    <source>
        <strain evidence="2">AVDCRST_MAG22</strain>
    </source>
</reference>
<dbReference type="AlphaFoldDB" id="A0A6J4P274"/>
<protein>
    <submittedName>
        <fullName evidence="2">Uncharacterized protein</fullName>
    </submittedName>
</protein>